<evidence type="ECO:0000256" key="5">
    <source>
        <dbReference type="ARBA" id="ARBA00022737"/>
    </source>
</evidence>
<comment type="subcellular location">
    <subcellularLocation>
        <location evidence="1">Secreted</location>
    </subcellularLocation>
</comment>
<evidence type="ECO:0000256" key="1">
    <source>
        <dbReference type="ARBA" id="ARBA00004613"/>
    </source>
</evidence>
<reference evidence="9" key="2">
    <citation type="submission" date="2025-08" db="UniProtKB">
        <authorList>
            <consortium name="Ensembl"/>
        </authorList>
    </citation>
    <scope>IDENTIFICATION</scope>
</reference>
<dbReference type="GeneTree" id="ENSGT00940000154535"/>
<feature type="compositionally biased region" description="Low complexity" evidence="7">
    <location>
        <begin position="708"/>
        <end position="727"/>
    </location>
</feature>
<reference evidence="9" key="3">
    <citation type="submission" date="2025-09" db="UniProtKB">
        <authorList>
            <consortium name="Ensembl"/>
        </authorList>
    </citation>
    <scope>IDENTIFICATION</scope>
</reference>
<sequence length="1396" mass="143961">FLDFSEHYKISLWLSQSSVFLFAAKPIDVLKVLELSENMEGVSLEAGLCTSRKGREETDLSFKINKKIQLSVPTRQLFPDLPFPVDFSVMTTVRAVKGSQVFLLSLYDSQGTQQLGVEIGRSPVFLYEDHEGHPSPELYPTFRKINLADGKWHRVAYSVEGQSVTLYLDCVKVDTLDLLRGHDPQVSIQGVTVFGTRLLDEDVFEGDIQQLLLIDDPRAAETYCQDYIPDCDAPLPYDSVLTEIVEYEDYDNSTNYYHVNEYEYEEDYDDRYGPVERERETILNTQVSRGEAGPPGITGPVGPRGDPGELGPPGRPGLNGADGIPGPPGNIMLIPFQSGGDPRTGAVVSAQEAQAQAILQQTKLAMKGPPGPLGLRGRPGPLVSELRYVGRGGADGGRGAIGETGAKGDRGFDGLPGLPGNKGHKKVQYACYFISSTICGFMSSSKFSGVSVYFEISSLFSRLQGEDGFPGAKGEMGAKGDVGDSGIPGGRGEDGPEGPKGQMGPQGDAGPSGTPGEKGKLGVPGLPGYPGRQGPKGADGFPGAVGEAGEKGKKVSTECEITMMICRESRLGASGHDGPPGSPGERGPQGPQGRNGEPGPKGSSGPGGKDGLPGHPGQRGEPGFQGKTGPPGPSGVVGPQGKSGESGPTGDRGHPGAPGVPGEHGLPGAAGKEGGKGDPGLPGTSGKNGPAGLKGFRGSRGAPGLMGPAGERGPPGPAGAIGQPGRAGSIGGPGPMGEKGEPGEKGPIGPAGQDGDQGPVGMPGATGPAGPPGDDGDKVTLVSSGHGPPGATGTQGPVGQPGLPGVDGLSGPRGQQGMYGPKGDEGLRGFKGSRGPTGLQGMPGLPGEKGESGHVGLMGPPGQQGPTGGPNGRPGMIGQPGVVGEKGEDGEAGDPGPVGVPGRLGEKGDTGPSGAAGPPGARGITGEDGAKGNAVRNTHTKSHNTTLLLDPLPYTGPPGAAGEPGPAGPPGRRVCVFLSTCFLSLQGAAGLEGPIGKTGPVGGQGHPGRPGPQGLRGIPGPAGEQGLNGPPGQTGPPGPMGPPGLPGLKGDPGKKGDKGHGGLIGLIGPPGDLGEKGDRGLPGNQGLLGPKGDEVLKTLQHTHTHTHTHTPIHLNFQPHTRKTIHRGDTGPAGPPGPPVSSAYKHLGWMQGDQAAQNGWMKEKEGQGMEEVFASLSSMKVEVEGLRNPQGTYHSPARTCKELWLLHPELPSGEYWIDPNQGCHRDAFKVFCNFTAQGETCLYPDKKFQSVTAWKGEKPGTWYSKFRKGKQFSYSGVDGVPVHIVQLNFLKLLSATAKQTFTYHCLNSAAWLHTATYNHQHALRFRGSNGEELTHENTHYISALYDGCQTRSGQERTVLEFDAPLSNTLPIIDVAVSDFGNGNQKFGFQVGPICYNG</sequence>
<dbReference type="Pfam" id="PF01391">
    <property type="entry name" value="Collagen"/>
    <property type="match status" value="7"/>
</dbReference>
<feature type="region of interest" description="Disordered" evidence="7">
    <location>
        <begin position="470"/>
        <end position="554"/>
    </location>
</feature>
<keyword evidence="3" id="KW-0272">Extracellular matrix</keyword>
<keyword evidence="2" id="KW-0964">Secreted</keyword>
<dbReference type="GO" id="GO:0005201">
    <property type="term" value="F:extracellular matrix structural constituent"/>
    <property type="evidence" value="ECO:0007669"/>
    <property type="project" value="InterPro"/>
</dbReference>
<keyword evidence="6" id="KW-0176">Collagen</keyword>
<keyword evidence="5" id="KW-0677">Repeat</keyword>
<dbReference type="FunFam" id="2.60.120.1000:FF:000007">
    <property type="entry name" value="Collagen type V alpha 3 chain"/>
    <property type="match status" value="1"/>
</dbReference>
<organism evidence="9 10">
    <name type="scientific">Amphiprion ocellaris</name>
    <name type="common">Clown anemonefish</name>
    <dbReference type="NCBI Taxonomy" id="80972"/>
    <lineage>
        <taxon>Eukaryota</taxon>
        <taxon>Metazoa</taxon>
        <taxon>Chordata</taxon>
        <taxon>Craniata</taxon>
        <taxon>Vertebrata</taxon>
        <taxon>Euteleostomi</taxon>
        <taxon>Actinopterygii</taxon>
        <taxon>Neopterygii</taxon>
        <taxon>Teleostei</taxon>
        <taxon>Neoteleostei</taxon>
        <taxon>Acanthomorphata</taxon>
        <taxon>Ovalentaria</taxon>
        <taxon>Pomacentridae</taxon>
        <taxon>Amphiprion</taxon>
    </lineage>
</organism>
<dbReference type="PROSITE" id="PS51461">
    <property type="entry name" value="NC1_FIB"/>
    <property type="match status" value="1"/>
</dbReference>
<feature type="region of interest" description="Disordered" evidence="7">
    <location>
        <begin position="571"/>
        <end position="969"/>
    </location>
</feature>
<feature type="compositionally biased region" description="Gly residues" evidence="7">
    <location>
        <begin position="999"/>
        <end position="1008"/>
    </location>
</feature>
<dbReference type="GO" id="GO:0005581">
    <property type="term" value="C:collagen trimer"/>
    <property type="evidence" value="ECO:0007669"/>
    <property type="project" value="UniProtKB-KW"/>
</dbReference>
<evidence type="ECO:0000256" key="3">
    <source>
        <dbReference type="ARBA" id="ARBA00022530"/>
    </source>
</evidence>
<dbReference type="Ensembl" id="ENSAOCT00000056574.1">
    <property type="protein sequence ID" value="ENSAOCP00000063542.1"/>
    <property type="gene ID" value="ENSAOCG00000030237.1"/>
</dbReference>
<feature type="compositionally biased region" description="Low complexity" evidence="7">
    <location>
        <begin position="583"/>
        <end position="601"/>
    </location>
</feature>
<evidence type="ECO:0000256" key="2">
    <source>
        <dbReference type="ARBA" id="ARBA00022525"/>
    </source>
</evidence>
<feature type="region of interest" description="Disordered" evidence="7">
    <location>
        <begin position="994"/>
        <end position="1092"/>
    </location>
</feature>
<feature type="domain" description="Fibrillar collagen NC1" evidence="8">
    <location>
        <begin position="1169"/>
        <end position="1395"/>
    </location>
</feature>
<feature type="compositionally biased region" description="Pro residues" evidence="7">
    <location>
        <begin position="1033"/>
        <end position="1045"/>
    </location>
</feature>
<evidence type="ECO:0000256" key="7">
    <source>
        <dbReference type="SAM" id="MobiDB-lite"/>
    </source>
</evidence>
<dbReference type="InterPro" id="IPR050938">
    <property type="entry name" value="Collagen_Structural_Proteins"/>
</dbReference>
<dbReference type="SMART" id="SM00210">
    <property type="entry name" value="TSPN"/>
    <property type="match status" value="1"/>
</dbReference>
<evidence type="ECO:0000256" key="4">
    <source>
        <dbReference type="ARBA" id="ARBA00022729"/>
    </source>
</evidence>
<name>A0AAQ5ZF99_AMPOC</name>
<dbReference type="Gene3D" id="2.60.120.200">
    <property type="match status" value="1"/>
</dbReference>
<feature type="region of interest" description="Disordered" evidence="7">
    <location>
        <begin position="287"/>
        <end position="325"/>
    </location>
</feature>
<proteinExistence type="predicted"/>
<dbReference type="InterPro" id="IPR048287">
    <property type="entry name" value="TSPN-like_N"/>
</dbReference>
<dbReference type="PANTHER" id="PTHR37456">
    <property type="entry name" value="SI:CH211-266K2.1"/>
    <property type="match status" value="1"/>
</dbReference>
<dbReference type="InterPro" id="IPR013320">
    <property type="entry name" value="ConA-like_dom_sf"/>
</dbReference>
<protein>
    <recommendedName>
        <fullName evidence="8">Fibrillar collagen NC1 domain-containing protein</fullName>
    </recommendedName>
</protein>
<feature type="compositionally biased region" description="Low complexity" evidence="7">
    <location>
        <begin position="759"/>
        <end position="768"/>
    </location>
</feature>
<keyword evidence="10" id="KW-1185">Reference proteome</keyword>
<dbReference type="Pfam" id="PF01410">
    <property type="entry name" value="COLFI"/>
    <property type="match status" value="1"/>
</dbReference>
<evidence type="ECO:0000313" key="10">
    <source>
        <dbReference type="Proteomes" id="UP001501940"/>
    </source>
</evidence>
<dbReference type="SUPFAM" id="SSF49899">
    <property type="entry name" value="Concanavalin A-like lectins/glucanases"/>
    <property type="match status" value="1"/>
</dbReference>
<feature type="compositionally biased region" description="Low complexity" evidence="7">
    <location>
        <begin position="910"/>
        <end position="924"/>
    </location>
</feature>
<feature type="compositionally biased region" description="Basic and acidic residues" evidence="7">
    <location>
        <begin position="1051"/>
        <end position="1060"/>
    </location>
</feature>
<dbReference type="PANTHER" id="PTHR37456:SF6">
    <property type="entry name" value="COLLAGEN ALPHA-1(XXIII) CHAIN-LIKE ISOFORM X2"/>
    <property type="match status" value="1"/>
</dbReference>
<feature type="compositionally biased region" description="Low complexity" evidence="7">
    <location>
        <begin position="634"/>
        <end position="643"/>
    </location>
</feature>
<evidence type="ECO:0000256" key="6">
    <source>
        <dbReference type="ARBA" id="ARBA00023119"/>
    </source>
</evidence>
<dbReference type="InterPro" id="IPR008160">
    <property type="entry name" value="Collagen"/>
</dbReference>
<evidence type="ECO:0000313" key="9">
    <source>
        <dbReference type="Ensembl" id="ENSAOCP00000063542.1"/>
    </source>
</evidence>
<feature type="compositionally biased region" description="Low complexity" evidence="7">
    <location>
        <begin position="1012"/>
        <end position="1031"/>
    </location>
</feature>
<dbReference type="InterPro" id="IPR000885">
    <property type="entry name" value="Fib_collagen_C"/>
</dbReference>
<dbReference type="Proteomes" id="UP001501940">
    <property type="component" value="Chromosome 4"/>
</dbReference>
<dbReference type="SMART" id="SM00038">
    <property type="entry name" value="COLFI"/>
    <property type="match status" value="1"/>
</dbReference>
<feature type="compositionally biased region" description="Gly residues" evidence="7">
    <location>
        <begin position="602"/>
        <end position="611"/>
    </location>
</feature>
<accession>A0AAQ5ZF99</accession>
<feature type="compositionally biased region" description="Gly residues" evidence="7">
    <location>
        <begin position="728"/>
        <end position="737"/>
    </location>
</feature>
<reference evidence="9 10" key="1">
    <citation type="submission" date="2022-01" db="EMBL/GenBank/DDBJ databases">
        <title>A chromosome-scale genome assembly of the false clownfish, Amphiprion ocellaris.</title>
        <authorList>
            <person name="Ryu T."/>
        </authorList>
    </citation>
    <scope>NUCLEOTIDE SEQUENCE [LARGE SCALE GENOMIC DNA]</scope>
</reference>
<dbReference type="GO" id="GO:0005576">
    <property type="term" value="C:extracellular region"/>
    <property type="evidence" value="ECO:0007669"/>
    <property type="project" value="UniProtKB-SubCell"/>
</dbReference>
<dbReference type="Gene3D" id="2.60.120.1000">
    <property type="match status" value="1"/>
</dbReference>
<feature type="compositionally biased region" description="Low complexity" evidence="7">
    <location>
        <begin position="785"/>
        <end position="809"/>
    </location>
</feature>
<evidence type="ECO:0000259" key="8">
    <source>
        <dbReference type="PROSITE" id="PS51461"/>
    </source>
</evidence>
<keyword evidence="4" id="KW-0732">Signal</keyword>